<reference evidence="3 4" key="1">
    <citation type="journal article" date="2019" name="Int. J. Syst. Evol. Microbiol.">
        <title>The Global Catalogue of Microorganisms (GCM) 10K type strain sequencing project: providing services to taxonomists for standard genome sequencing and annotation.</title>
        <authorList>
            <consortium name="The Broad Institute Genomics Platform"/>
            <consortium name="The Broad Institute Genome Sequencing Center for Infectious Disease"/>
            <person name="Wu L."/>
            <person name="Ma J."/>
        </authorList>
    </citation>
    <scope>NUCLEOTIDE SEQUENCE [LARGE SCALE GENOMIC DNA]</scope>
    <source>
        <strain evidence="3 4">JCM 16009</strain>
    </source>
</reference>
<name>A0ABN2NIF4_9PSEU</name>
<keyword evidence="1" id="KW-1133">Transmembrane helix</keyword>
<comment type="caution">
    <text evidence="3">The sequence shown here is derived from an EMBL/GenBank/DDBJ whole genome shotgun (WGS) entry which is preliminary data.</text>
</comment>
<evidence type="ECO:0000259" key="2">
    <source>
        <dbReference type="Pfam" id="PF14257"/>
    </source>
</evidence>
<dbReference type="InterPro" id="IPR025645">
    <property type="entry name" value="DUF4349"/>
</dbReference>
<gene>
    <name evidence="3" type="ORF">GCM10009836_55670</name>
</gene>
<dbReference type="Pfam" id="PF14257">
    <property type="entry name" value="DUF4349"/>
    <property type="match status" value="1"/>
</dbReference>
<keyword evidence="1" id="KW-0812">Transmembrane</keyword>
<keyword evidence="1" id="KW-0472">Membrane</keyword>
<dbReference type="Proteomes" id="UP001500449">
    <property type="component" value="Unassembled WGS sequence"/>
</dbReference>
<keyword evidence="4" id="KW-1185">Reference proteome</keyword>
<sequence>MGIVTGVVVLASAAVVTGTALREENGGSTAGYSGAARDSVGGMSAPAIAPDSAGRAEIAPVAPGSPVDPALAGQDVIRTARLSVQVGDPVTAAAQVRSAATAAGGYVSDEQSGPGRAGLSLRVPTEKLDALADRVAGLGTVTDRGGQARDVTGQVADLDGRVAAQQASVARVRALLDRAGSISEIVTVESELASREAALESLLRRTAALRDQVSLATVDVTLLPAPVVAPPSTGGFLGGLETGWTGLKAIGSGLLTGIGFLLPVLPLLAVLAGAVLWGRKIVRKRRPAAPQE</sequence>
<dbReference type="EMBL" id="BAAAQK010000023">
    <property type="protein sequence ID" value="GAA1868076.1"/>
    <property type="molecule type" value="Genomic_DNA"/>
</dbReference>
<evidence type="ECO:0000256" key="1">
    <source>
        <dbReference type="SAM" id="Phobius"/>
    </source>
</evidence>
<organism evidence="3 4">
    <name type="scientific">Pseudonocardia ailaonensis</name>
    <dbReference type="NCBI Taxonomy" id="367279"/>
    <lineage>
        <taxon>Bacteria</taxon>
        <taxon>Bacillati</taxon>
        <taxon>Actinomycetota</taxon>
        <taxon>Actinomycetes</taxon>
        <taxon>Pseudonocardiales</taxon>
        <taxon>Pseudonocardiaceae</taxon>
        <taxon>Pseudonocardia</taxon>
    </lineage>
</organism>
<accession>A0ABN2NIF4</accession>
<feature type="transmembrane region" description="Helical" evidence="1">
    <location>
        <begin position="254"/>
        <end position="277"/>
    </location>
</feature>
<protein>
    <submittedName>
        <fullName evidence="3">DUF4349 domain-containing protein</fullName>
    </submittedName>
</protein>
<proteinExistence type="predicted"/>
<feature type="domain" description="DUF4349" evidence="2">
    <location>
        <begin position="75"/>
        <end position="275"/>
    </location>
</feature>
<evidence type="ECO:0000313" key="3">
    <source>
        <dbReference type="EMBL" id="GAA1868076.1"/>
    </source>
</evidence>
<evidence type="ECO:0000313" key="4">
    <source>
        <dbReference type="Proteomes" id="UP001500449"/>
    </source>
</evidence>